<comment type="caution">
    <text evidence="1">The sequence shown here is derived from an EMBL/GenBank/DDBJ whole genome shotgun (WGS) entry which is preliminary data.</text>
</comment>
<evidence type="ECO:0000313" key="2">
    <source>
        <dbReference type="Proteomes" id="UP001162060"/>
    </source>
</evidence>
<evidence type="ECO:0000313" key="1">
    <source>
        <dbReference type="EMBL" id="CAK7931265.1"/>
    </source>
</evidence>
<dbReference type="EMBL" id="CAKLBY020000173">
    <property type="protein sequence ID" value="CAK7931265.1"/>
    <property type="molecule type" value="Genomic_DNA"/>
</dbReference>
<name>A0AAV1U9X5_9STRA</name>
<dbReference type="AlphaFoldDB" id="A0AAV1U9X5"/>
<sequence length="97" mass="10911">MILHASALSAYVKSVHIFARSAHYRLDAFRRVFSNRTYAAVCKKAFDRGNTIVKTNRNHSALYMTDEAHLSICFTSPERALPSGCIPTVCEKRFGNT</sequence>
<protein>
    <submittedName>
        <fullName evidence="1">Uncharacterized protein</fullName>
    </submittedName>
</protein>
<reference evidence="1" key="1">
    <citation type="submission" date="2024-01" db="EMBL/GenBank/DDBJ databases">
        <authorList>
            <person name="Webb A."/>
        </authorList>
    </citation>
    <scope>NUCLEOTIDE SEQUENCE</scope>
    <source>
        <strain evidence="1">Pm1</strain>
    </source>
</reference>
<organism evidence="1 2">
    <name type="scientific">Peronospora matthiolae</name>
    <dbReference type="NCBI Taxonomy" id="2874970"/>
    <lineage>
        <taxon>Eukaryota</taxon>
        <taxon>Sar</taxon>
        <taxon>Stramenopiles</taxon>
        <taxon>Oomycota</taxon>
        <taxon>Peronosporomycetes</taxon>
        <taxon>Peronosporales</taxon>
        <taxon>Peronosporaceae</taxon>
        <taxon>Peronospora</taxon>
    </lineage>
</organism>
<gene>
    <name evidence="1" type="ORF">PM001_LOCUS16415</name>
</gene>
<accession>A0AAV1U9X5</accession>
<proteinExistence type="predicted"/>
<dbReference type="Proteomes" id="UP001162060">
    <property type="component" value="Unassembled WGS sequence"/>
</dbReference>